<keyword evidence="1" id="KW-1133">Transmembrane helix</keyword>
<evidence type="ECO:0000313" key="3">
    <source>
        <dbReference type="Proteomes" id="UP001168528"/>
    </source>
</evidence>
<dbReference type="RefSeq" id="WP_302037522.1">
    <property type="nucleotide sequence ID" value="NZ_JAUKPO010000005.1"/>
</dbReference>
<dbReference type="EMBL" id="JAUKPO010000005">
    <property type="protein sequence ID" value="MDO1446717.1"/>
    <property type="molecule type" value="Genomic_DNA"/>
</dbReference>
<accession>A0ABT8R3N7</accession>
<organism evidence="2 3">
    <name type="scientific">Rhodocytophaga aerolata</name>
    <dbReference type="NCBI Taxonomy" id="455078"/>
    <lineage>
        <taxon>Bacteria</taxon>
        <taxon>Pseudomonadati</taxon>
        <taxon>Bacteroidota</taxon>
        <taxon>Cytophagia</taxon>
        <taxon>Cytophagales</taxon>
        <taxon>Rhodocytophagaceae</taxon>
        <taxon>Rhodocytophaga</taxon>
    </lineage>
</organism>
<dbReference type="Proteomes" id="UP001168528">
    <property type="component" value="Unassembled WGS sequence"/>
</dbReference>
<dbReference type="Pfam" id="PF20181">
    <property type="entry name" value="DUF6544"/>
    <property type="match status" value="1"/>
</dbReference>
<comment type="caution">
    <text evidence="2">The sequence shown here is derived from an EMBL/GenBank/DDBJ whole genome shotgun (WGS) entry which is preliminary data.</text>
</comment>
<dbReference type="InterPro" id="IPR046674">
    <property type="entry name" value="DUF6544"/>
</dbReference>
<evidence type="ECO:0000313" key="2">
    <source>
        <dbReference type="EMBL" id="MDO1446717.1"/>
    </source>
</evidence>
<keyword evidence="3" id="KW-1185">Reference proteome</keyword>
<feature type="transmembrane region" description="Helical" evidence="1">
    <location>
        <begin position="76"/>
        <end position="94"/>
    </location>
</feature>
<keyword evidence="1" id="KW-0812">Transmembrane</keyword>
<proteinExistence type="predicted"/>
<gene>
    <name evidence="2" type="ORF">Q0590_10670</name>
</gene>
<sequence length="382" mass="43251">MIRVIFAFLLSVHGLIHVLGFVKEFGLARVDGLSGQTTLALSDNWHKPVGLLWLAACVLFIGAAVGYLAKKEWWMMVAFAAVILSQALLILYWQDAKFGTLANVLILAGILLSYAHWNFQAKVKQELELFLPKQSQETTLVTADMLSELPPVVQKWLIRSKVVGKELTQQVYLKQLGQMRTKPDGAWMPVRAEEFFTVHNPGFFWVADVTAAPYLHLYGRDKYENGRGHMLIKLLSFFPVANATGNQIDQGTLLRYLGEIVWFPSAALSKYITWQQLDATSAKATMQYGGVSASGIFTFTPEGDILRVEADRYYDRKEGATLEKWVVTTEDGTYKDFEGIRIPAKSQVTWKLKEGDFTWFKLEIEEVDYNPDTRPEELVLTH</sequence>
<protein>
    <submittedName>
        <fullName evidence="2">Uncharacterized protein</fullName>
    </submittedName>
</protein>
<reference evidence="2" key="1">
    <citation type="submission" date="2023-07" db="EMBL/GenBank/DDBJ databases">
        <title>The genome sequence of Rhodocytophaga aerolata KACC 12507.</title>
        <authorList>
            <person name="Zhang X."/>
        </authorList>
    </citation>
    <scope>NUCLEOTIDE SEQUENCE</scope>
    <source>
        <strain evidence="2">KACC 12507</strain>
    </source>
</reference>
<evidence type="ECO:0000256" key="1">
    <source>
        <dbReference type="SAM" id="Phobius"/>
    </source>
</evidence>
<name>A0ABT8R3N7_9BACT</name>
<keyword evidence="1" id="KW-0472">Membrane</keyword>
<feature type="transmembrane region" description="Helical" evidence="1">
    <location>
        <begin position="100"/>
        <end position="117"/>
    </location>
</feature>
<feature type="transmembrane region" description="Helical" evidence="1">
    <location>
        <begin position="51"/>
        <end position="69"/>
    </location>
</feature>